<dbReference type="EMBL" id="VWZS01011029">
    <property type="protein sequence ID" value="NXH65209.1"/>
    <property type="molecule type" value="Genomic_DNA"/>
</dbReference>
<reference evidence="1 2" key="1">
    <citation type="submission" date="2019-09" db="EMBL/GenBank/DDBJ databases">
        <title>Bird 10,000 Genomes (B10K) Project - Family phase.</title>
        <authorList>
            <person name="Zhang G."/>
        </authorList>
    </citation>
    <scope>NUCLEOTIDE SEQUENCE [LARGE SCALE GENOMIC DNA]</scope>
    <source>
        <strain evidence="1">B10K-DU-001-29</strain>
        <tissue evidence="1">Muscle</tissue>
    </source>
</reference>
<keyword evidence="2" id="KW-1185">Reference proteome</keyword>
<name>A0A7K9LQZ3_9PASS</name>
<evidence type="ECO:0000313" key="2">
    <source>
        <dbReference type="Proteomes" id="UP000583164"/>
    </source>
</evidence>
<feature type="non-terminal residue" evidence="1">
    <location>
        <position position="91"/>
    </location>
</feature>
<feature type="non-terminal residue" evidence="1">
    <location>
        <position position="1"/>
    </location>
</feature>
<comment type="caution">
    <text evidence="1">The sequence shown here is derived from an EMBL/GenBank/DDBJ whole genome shotgun (WGS) entry which is preliminary data.</text>
</comment>
<dbReference type="AlphaFoldDB" id="A0A7K9LQZ3"/>
<organism evidence="1 2">
    <name type="scientific">Rhabdornis inornatus</name>
    <dbReference type="NCBI Taxonomy" id="237438"/>
    <lineage>
        <taxon>Eukaryota</taxon>
        <taxon>Metazoa</taxon>
        <taxon>Chordata</taxon>
        <taxon>Craniata</taxon>
        <taxon>Vertebrata</taxon>
        <taxon>Euteleostomi</taxon>
        <taxon>Archelosauria</taxon>
        <taxon>Archosauria</taxon>
        <taxon>Dinosauria</taxon>
        <taxon>Saurischia</taxon>
        <taxon>Theropoda</taxon>
        <taxon>Coelurosauria</taxon>
        <taxon>Aves</taxon>
        <taxon>Neognathae</taxon>
        <taxon>Neoaves</taxon>
        <taxon>Telluraves</taxon>
        <taxon>Australaves</taxon>
        <taxon>Passeriformes</taxon>
        <taxon>Rhabdornithidae</taxon>
        <taxon>Rhabdornis</taxon>
    </lineage>
</organism>
<evidence type="ECO:0000313" key="1">
    <source>
        <dbReference type="EMBL" id="NXH65209.1"/>
    </source>
</evidence>
<gene>
    <name evidence="1" type="primary">Lrrc14_8</name>
    <name evidence="1" type="ORF">RHAINO_R15631</name>
</gene>
<accession>A0A7K9LQZ3</accession>
<dbReference type="Proteomes" id="UP000583164">
    <property type="component" value="Unassembled WGS sequence"/>
</dbReference>
<protein>
    <submittedName>
        <fullName evidence="1">LRC14 protein</fullName>
    </submittedName>
</protein>
<dbReference type="OrthoDB" id="6479713at2759"/>
<proteinExistence type="predicted"/>
<sequence>EDCIDCIQAVIQAVVAQLQRELEEPGCDFSLRVLDMTGLWGFVSGNTLADTTIWSITEVLAKACVEVSKHQQEFQRRGSKQRKGCSGAVTV</sequence>